<dbReference type="Gene3D" id="1.10.10.10">
    <property type="entry name" value="Winged helix-like DNA-binding domain superfamily/Winged helix DNA-binding domain"/>
    <property type="match status" value="1"/>
</dbReference>
<dbReference type="EMBL" id="UINC01038808">
    <property type="protein sequence ID" value="SVB36348.1"/>
    <property type="molecule type" value="Genomic_DNA"/>
</dbReference>
<dbReference type="GO" id="GO:0045892">
    <property type="term" value="P:negative regulation of DNA-templated transcription"/>
    <property type="evidence" value="ECO:0007669"/>
    <property type="project" value="TreeGrafter"/>
</dbReference>
<dbReference type="HAMAP" id="MF_00081">
    <property type="entry name" value="HrcA"/>
    <property type="match status" value="1"/>
</dbReference>
<name>A0A382DD77_9ZZZZ</name>
<evidence type="ECO:0000256" key="1">
    <source>
        <dbReference type="ARBA" id="ARBA00022491"/>
    </source>
</evidence>
<protein>
    <recommendedName>
        <fullName evidence="5">Heat-inducible transcription repressor HrcA C-terminal domain-containing protein</fullName>
    </recommendedName>
</protein>
<dbReference type="InterPro" id="IPR002571">
    <property type="entry name" value="HrcA"/>
</dbReference>
<dbReference type="Gene3D" id="3.30.390.60">
    <property type="entry name" value="Heat-inducible transcription repressor hrca homolog, domain 3"/>
    <property type="match status" value="1"/>
</dbReference>
<dbReference type="AlphaFoldDB" id="A0A382DD77"/>
<dbReference type="GO" id="GO:0003677">
    <property type="term" value="F:DNA binding"/>
    <property type="evidence" value="ECO:0007669"/>
    <property type="project" value="InterPro"/>
</dbReference>
<sequence length="350" mass="38015">MATGRSTIRDLNKRSRDIFTTIVDTYVETGEPIGSKTLSQILKSTLSPATLRNVMADLEDAGLLYSPHTSAGRLPTNAGLRIFVDGLLELGNLNNEDKSDLEGRVAGTGRSFEEVLEEATNTLSGLSNCAGIVLAPKIETPLKHIEFFHLNPGRALVVLVTADGIVENRIIEVPRDIPPSAFIEASNFLNSRFVGQTIKDTCDSILRELEKNRALLDTLTSKVLEAGLATWAGDKKDGTLIVTGHSKLLEDVNAIADLEQIRKLFSALETTELMLKVLEMTDKGEGVQIFIGADNDLFDLSGCSFIVAPYKSNQNQLVGAIGVIGPTRMNYARIIPMVDYTAKLLSRIIG</sequence>
<dbReference type="PANTHER" id="PTHR34824">
    <property type="entry name" value="HEAT-INDUCIBLE TRANSCRIPTION REPRESSOR HRCA"/>
    <property type="match status" value="1"/>
</dbReference>
<dbReference type="Pfam" id="PF01628">
    <property type="entry name" value="HrcA"/>
    <property type="match status" value="1"/>
</dbReference>
<keyword evidence="4" id="KW-0804">Transcription</keyword>
<dbReference type="NCBIfam" id="TIGR00331">
    <property type="entry name" value="hrcA"/>
    <property type="match status" value="1"/>
</dbReference>
<feature type="domain" description="Heat-inducible transcription repressor HrcA C-terminal" evidence="5">
    <location>
        <begin position="113"/>
        <end position="335"/>
    </location>
</feature>
<dbReference type="InterPro" id="IPR029016">
    <property type="entry name" value="GAF-like_dom_sf"/>
</dbReference>
<evidence type="ECO:0000259" key="5">
    <source>
        <dbReference type="Pfam" id="PF01628"/>
    </source>
</evidence>
<dbReference type="InterPro" id="IPR023120">
    <property type="entry name" value="WHTH_transcript_rep_HrcA_IDD"/>
</dbReference>
<dbReference type="PIRSF" id="PIRSF005485">
    <property type="entry name" value="HrcA"/>
    <property type="match status" value="1"/>
</dbReference>
<proteinExistence type="inferred from homology"/>
<dbReference type="SUPFAM" id="SSF46785">
    <property type="entry name" value="Winged helix' DNA-binding domain"/>
    <property type="match status" value="1"/>
</dbReference>
<keyword evidence="3" id="KW-0346">Stress response</keyword>
<keyword evidence="1" id="KW-0678">Repressor</keyword>
<organism evidence="6">
    <name type="scientific">marine metagenome</name>
    <dbReference type="NCBI Taxonomy" id="408172"/>
    <lineage>
        <taxon>unclassified sequences</taxon>
        <taxon>metagenomes</taxon>
        <taxon>ecological metagenomes</taxon>
    </lineage>
</organism>
<evidence type="ECO:0000256" key="2">
    <source>
        <dbReference type="ARBA" id="ARBA00023015"/>
    </source>
</evidence>
<dbReference type="PANTHER" id="PTHR34824:SF1">
    <property type="entry name" value="HEAT-INDUCIBLE TRANSCRIPTION REPRESSOR HRCA"/>
    <property type="match status" value="1"/>
</dbReference>
<accession>A0A382DD77</accession>
<dbReference type="SUPFAM" id="SSF55781">
    <property type="entry name" value="GAF domain-like"/>
    <property type="match status" value="1"/>
</dbReference>
<evidence type="ECO:0000256" key="3">
    <source>
        <dbReference type="ARBA" id="ARBA00023016"/>
    </source>
</evidence>
<gene>
    <name evidence="6" type="ORF">METZ01_LOCUS189202</name>
</gene>
<dbReference type="InterPro" id="IPR036388">
    <property type="entry name" value="WH-like_DNA-bd_sf"/>
</dbReference>
<keyword evidence="2" id="KW-0805">Transcription regulation</keyword>
<evidence type="ECO:0000256" key="4">
    <source>
        <dbReference type="ARBA" id="ARBA00023163"/>
    </source>
</evidence>
<dbReference type="InterPro" id="IPR021153">
    <property type="entry name" value="HrcA_C"/>
</dbReference>
<reference evidence="6" key="1">
    <citation type="submission" date="2018-05" db="EMBL/GenBank/DDBJ databases">
        <authorList>
            <person name="Lanie J.A."/>
            <person name="Ng W.-L."/>
            <person name="Kazmierczak K.M."/>
            <person name="Andrzejewski T.M."/>
            <person name="Davidsen T.M."/>
            <person name="Wayne K.J."/>
            <person name="Tettelin H."/>
            <person name="Glass J.I."/>
            <person name="Rusch D."/>
            <person name="Podicherti R."/>
            <person name="Tsui H.-C.T."/>
            <person name="Winkler M.E."/>
        </authorList>
    </citation>
    <scope>NUCLEOTIDE SEQUENCE</scope>
</reference>
<evidence type="ECO:0000313" key="6">
    <source>
        <dbReference type="EMBL" id="SVB36348.1"/>
    </source>
</evidence>
<dbReference type="InterPro" id="IPR036390">
    <property type="entry name" value="WH_DNA-bd_sf"/>
</dbReference>
<dbReference type="Gene3D" id="3.30.450.40">
    <property type="match status" value="1"/>
</dbReference>